<sequence length="351" mass="40272">MVPWSALSLALQNVSVLKIMFQSHETFALFFKNAATLVNLKELDFSLNNSTRSSYLSPPSHLPTFPNLHTLMIHQLNKLVLSSIPLFLPKLRLLWSDNREDVLDLDLLVEWPRDALWPIHQYFDYASIRYLSITLDNKFGQNLRIVGSEIYDGTCSTYDRASSSVIPAREGMGKRFEFSLDVLGDPAFGVLPYMCTVLKKMSNLLEIVVELRFSELRMSLESTRLHHFIDPEEVGYDEISIGLEESVDLLEESVYLVKIFEVLQQESICVCLESISLNYDPQRYLRYSNDFDKKGNVAGGGPIVDLLLNVLKARRNVLKHLFLENWLPLGETHLNQLKSWGIEVVEYPRII</sequence>
<dbReference type="AlphaFoldDB" id="A0AAV5A0P5"/>
<dbReference type="EMBL" id="BPWL01000001">
    <property type="protein sequence ID" value="GJJ06596.1"/>
    <property type="molecule type" value="Genomic_DNA"/>
</dbReference>
<gene>
    <name evidence="1" type="ORF">Clacol_000789</name>
</gene>
<protein>
    <submittedName>
        <fullName evidence="1">Uncharacterized protein</fullName>
    </submittedName>
</protein>
<proteinExistence type="predicted"/>
<comment type="caution">
    <text evidence="1">The sequence shown here is derived from an EMBL/GenBank/DDBJ whole genome shotgun (WGS) entry which is preliminary data.</text>
</comment>
<evidence type="ECO:0000313" key="1">
    <source>
        <dbReference type="EMBL" id="GJJ06596.1"/>
    </source>
</evidence>
<reference evidence="1" key="1">
    <citation type="submission" date="2021-10" db="EMBL/GenBank/DDBJ databases">
        <title>De novo Genome Assembly of Clathrus columnatus (Basidiomycota, Fungi) Using Illumina and Nanopore Sequence Data.</title>
        <authorList>
            <person name="Ogiso-Tanaka E."/>
            <person name="Itagaki H."/>
            <person name="Hosoya T."/>
            <person name="Hosaka K."/>
        </authorList>
    </citation>
    <scope>NUCLEOTIDE SEQUENCE</scope>
    <source>
        <strain evidence="1">MO-923</strain>
    </source>
</reference>
<name>A0AAV5A0P5_9AGAM</name>
<evidence type="ECO:0000313" key="2">
    <source>
        <dbReference type="Proteomes" id="UP001050691"/>
    </source>
</evidence>
<accession>A0AAV5A0P5</accession>
<dbReference type="Proteomes" id="UP001050691">
    <property type="component" value="Unassembled WGS sequence"/>
</dbReference>
<organism evidence="1 2">
    <name type="scientific">Clathrus columnatus</name>
    <dbReference type="NCBI Taxonomy" id="1419009"/>
    <lineage>
        <taxon>Eukaryota</taxon>
        <taxon>Fungi</taxon>
        <taxon>Dikarya</taxon>
        <taxon>Basidiomycota</taxon>
        <taxon>Agaricomycotina</taxon>
        <taxon>Agaricomycetes</taxon>
        <taxon>Phallomycetidae</taxon>
        <taxon>Phallales</taxon>
        <taxon>Clathraceae</taxon>
        <taxon>Clathrus</taxon>
    </lineage>
</organism>
<keyword evidence="2" id="KW-1185">Reference proteome</keyword>